<dbReference type="EMBL" id="JAFDVH010000021">
    <property type="protein sequence ID" value="KAG7457612.1"/>
    <property type="molecule type" value="Genomic_DNA"/>
</dbReference>
<dbReference type="OrthoDB" id="8951452at2759"/>
<protein>
    <recommendedName>
        <fullName evidence="1">Immunoglobulin V-set domain-containing protein</fullName>
    </recommendedName>
</protein>
<keyword evidence="3" id="KW-1185">Reference proteome</keyword>
<evidence type="ECO:0000313" key="3">
    <source>
        <dbReference type="Proteomes" id="UP001046870"/>
    </source>
</evidence>
<feature type="domain" description="Immunoglobulin V-set" evidence="1">
    <location>
        <begin position="112"/>
        <end position="218"/>
    </location>
</feature>
<comment type="caution">
    <text evidence="2">The sequence shown here is derived from an EMBL/GenBank/DDBJ whole genome shotgun (WGS) entry which is preliminary data.</text>
</comment>
<dbReference type="Proteomes" id="UP001046870">
    <property type="component" value="Chromosome 21"/>
</dbReference>
<dbReference type="InterPro" id="IPR036179">
    <property type="entry name" value="Ig-like_dom_sf"/>
</dbReference>
<sequence length="353" mass="39553">MDSGCLRRMQTHHRQKYRPLEACISESKRVCFAFGLSGNMHCVCCGSVGFVSCVSHECLFHWALLTSRQTLLASETPRRLNTMHAQRDRRSVQWLLILFLAGSSASPSSFPWVTYHVGHKAILPCNWTSFMEGSWSPRSTYLTWQTPKESVFEMLGAARFEGKGYEGRVEVPGKGFEQGDCSLCLRELRFSDAGLYESFIAVGDGKMRSFIRSVQLVVRDHKYRESLREGEDLVLKLHTPEAMTVVFQGSGQPEWGVVWERGAQEGSRGVLNGDKELIITGVQMKDAGTYKVMDSQGLAVSTVHLRVTEIPKTHKPNSREHYEKQGDREAHSGVYRVSATASLILASLLLSSL</sequence>
<gene>
    <name evidence="2" type="ORF">MATL_G00229020</name>
</gene>
<dbReference type="InterPro" id="IPR013106">
    <property type="entry name" value="Ig_V-set"/>
</dbReference>
<name>A0A9D3PEV0_MEGAT</name>
<accession>A0A9D3PEV0</accession>
<reference evidence="2" key="1">
    <citation type="submission" date="2021-01" db="EMBL/GenBank/DDBJ databases">
        <authorList>
            <person name="Zahm M."/>
            <person name="Roques C."/>
            <person name="Cabau C."/>
            <person name="Klopp C."/>
            <person name="Donnadieu C."/>
            <person name="Jouanno E."/>
            <person name="Lampietro C."/>
            <person name="Louis A."/>
            <person name="Herpin A."/>
            <person name="Echchiki A."/>
            <person name="Berthelot C."/>
            <person name="Parey E."/>
            <person name="Roest-Crollius H."/>
            <person name="Braasch I."/>
            <person name="Postlethwait J."/>
            <person name="Bobe J."/>
            <person name="Montfort J."/>
            <person name="Bouchez O."/>
            <person name="Begum T."/>
            <person name="Mejri S."/>
            <person name="Adams A."/>
            <person name="Chen W.-J."/>
            <person name="Guiguen Y."/>
        </authorList>
    </citation>
    <scope>NUCLEOTIDE SEQUENCE</scope>
    <source>
        <strain evidence="2">YG-15Mar2019-1</strain>
        <tissue evidence="2">Brain</tissue>
    </source>
</reference>
<dbReference type="Pfam" id="PF07686">
    <property type="entry name" value="V-set"/>
    <property type="match status" value="1"/>
</dbReference>
<dbReference type="InterPro" id="IPR013783">
    <property type="entry name" value="Ig-like_fold"/>
</dbReference>
<evidence type="ECO:0000313" key="2">
    <source>
        <dbReference type="EMBL" id="KAG7457612.1"/>
    </source>
</evidence>
<organism evidence="2 3">
    <name type="scientific">Megalops atlanticus</name>
    <name type="common">Tarpon</name>
    <name type="synonym">Clupea gigantea</name>
    <dbReference type="NCBI Taxonomy" id="7932"/>
    <lineage>
        <taxon>Eukaryota</taxon>
        <taxon>Metazoa</taxon>
        <taxon>Chordata</taxon>
        <taxon>Craniata</taxon>
        <taxon>Vertebrata</taxon>
        <taxon>Euteleostomi</taxon>
        <taxon>Actinopterygii</taxon>
        <taxon>Neopterygii</taxon>
        <taxon>Teleostei</taxon>
        <taxon>Elopiformes</taxon>
        <taxon>Megalopidae</taxon>
        <taxon>Megalops</taxon>
    </lineage>
</organism>
<dbReference type="Gene3D" id="2.60.40.10">
    <property type="entry name" value="Immunoglobulins"/>
    <property type="match status" value="2"/>
</dbReference>
<dbReference type="AlphaFoldDB" id="A0A9D3PEV0"/>
<evidence type="ECO:0000259" key="1">
    <source>
        <dbReference type="Pfam" id="PF07686"/>
    </source>
</evidence>
<dbReference type="SUPFAM" id="SSF48726">
    <property type="entry name" value="Immunoglobulin"/>
    <property type="match status" value="2"/>
</dbReference>
<proteinExistence type="predicted"/>